<dbReference type="Proteomes" id="UP001642360">
    <property type="component" value="Unassembled WGS sequence"/>
</dbReference>
<evidence type="ECO:0000313" key="2">
    <source>
        <dbReference type="Proteomes" id="UP001642360"/>
    </source>
</evidence>
<reference evidence="1 2" key="1">
    <citation type="submission" date="2024-02" db="EMBL/GenBank/DDBJ databases">
        <authorList>
            <person name="Vignale AGUSTIN F."/>
            <person name="Sosa J E."/>
            <person name="Modenutti C."/>
        </authorList>
    </citation>
    <scope>NUCLEOTIDE SEQUENCE [LARGE SCALE GENOMIC DNA]</scope>
</reference>
<accession>A0ABC8RP61</accession>
<gene>
    <name evidence="1" type="ORF">ILEXP_LOCUS14629</name>
</gene>
<protein>
    <submittedName>
        <fullName evidence="1">Uncharacterized protein</fullName>
    </submittedName>
</protein>
<feature type="non-terminal residue" evidence="1">
    <location>
        <position position="1"/>
    </location>
</feature>
<dbReference type="AlphaFoldDB" id="A0ABC8RP61"/>
<proteinExistence type="predicted"/>
<organism evidence="1 2">
    <name type="scientific">Ilex paraguariensis</name>
    <name type="common">yerba mate</name>
    <dbReference type="NCBI Taxonomy" id="185542"/>
    <lineage>
        <taxon>Eukaryota</taxon>
        <taxon>Viridiplantae</taxon>
        <taxon>Streptophyta</taxon>
        <taxon>Embryophyta</taxon>
        <taxon>Tracheophyta</taxon>
        <taxon>Spermatophyta</taxon>
        <taxon>Magnoliopsida</taxon>
        <taxon>eudicotyledons</taxon>
        <taxon>Gunneridae</taxon>
        <taxon>Pentapetalae</taxon>
        <taxon>asterids</taxon>
        <taxon>campanulids</taxon>
        <taxon>Aquifoliales</taxon>
        <taxon>Aquifoliaceae</taxon>
        <taxon>Ilex</taxon>
    </lineage>
</organism>
<comment type="caution">
    <text evidence="1">The sequence shown here is derived from an EMBL/GenBank/DDBJ whole genome shotgun (WGS) entry which is preliminary data.</text>
</comment>
<dbReference type="EMBL" id="CAUOFW020001613">
    <property type="protein sequence ID" value="CAK9146761.1"/>
    <property type="molecule type" value="Genomic_DNA"/>
</dbReference>
<evidence type="ECO:0000313" key="1">
    <source>
        <dbReference type="EMBL" id="CAK9146761.1"/>
    </source>
</evidence>
<name>A0ABC8RP61_9AQUA</name>
<sequence length="86" mass="9883">GGLFEHYGPNMESSNQADTTISCKKLRLLMKLNREKIGDVAKSPLRPKKPLDAWQRHLDGNSTDNSLRFQEKELTRQLTEALKQEM</sequence>
<keyword evidence="2" id="KW-1185">Reference proteome</keyword>